<evidence type="ECO:0000256" key="1">
    <source>
        <dbReference type="ARBA" id="ARBA00022441"/>
    </source>
</evidence>
<dbReference type="SUPFAM" id="SSF117281">
    <property type="entry name" value="Kelch motif"/>
    <property type="match status" value="1"/>
</dbReference>
<accession>A0A8D0G6S0</accession>
<dbReference type="Ensembl" id="ENSSPUT00000000992.1">
    <property type="protein sequence ID" value="ENSSPUP00000000940.1"/>
    <property type="gene ID" value="ENSSPUG00000000747.1"/>
</dbReference>
<evidence type="ECO:0000313" key="4">
    <source>
        <dbReference type="Ensembl" id="ENSSPUP00000000940.1"/>
    </source>
</evidence>
<gene>
    <name evidence="4" type="primary">KLHDC7A</name>
</gene>
<dbReference type="CDD" id="cd18484">
    <property type="entry name" value="BACK_KBTBD11_CMLAP"/>
    <property type="match status" value="1"/>
</dbReference>
<reference evidence="4" key="1">
    <citation type="submission" date="2025-08" db="UniProtKB">
        <authorList>
            <consortium name="Ensembl"/>
        </authorList>
    </citation>
    <scope>IDENTIFICATION</scope>
</reference>
<dbReference type="InterPro" id="IPR006652">
    <property type="entry name" value="Kelch_1"/>
</dbReference>
<proteinExistence type="predicted"/>
<keyword evidence="2" id="KW-0677">Repeat</keyword>
<dbReference type="Pfam" id="PF01344">
    <property type="entry name" value="Kelch_1"/>
    <property type="match status" value="2"/>
</dbReference>
<evidence type="ECO:0000256" key="2">
    <source>
        <dbReference type="ARBA" id="ARBA00022737"/>
    </source>
</evidence>
<protein>
    <submittedName>
        <fullName evidence="4">Kelch domain containing 7A</fullName>
    </submittedName>
</protein>
<dbReference type="Gene3D" id="2.120.10.80">
    <property type="entry name" value="Kelch-type beta propeller"/>
    <property type="match status" value="1"/>
</dbReference>
<dbReference type="InterPro" id="IPR015915">
    <property type="entry name" value="Kelch-typ_b-propeller"/>
</dbReference>
<feature type="compositionally biased region" description="Polar residues" evidence="3">
    <location>
        <begin position="114"/>
        <end position="133"/>
    </location>
</feature>
<evidence type="ECO:0000313" key="5">
    <source>
        <dbReference type="Proteomes" id="UP000694392"/>
    </source>
</evidence>
<dbReference type="PANTHER" id="PTHR45972">
    <property type="entry name" value="BTB_2 DOMAIN-CONTAINING PROTEIN"/>
    <property type="match status" value="1"/>
</dbReference>
<feature type="region of interest" description="Disordered" evidence="3">
    <location>
        <begin position="93"/>
        <end position="149"/>
    </location>
</feature>
<dbReference type="Proteomes" id="UP000694392">
    <property type="component" value="Unplaced"/>
</dbReference>
<dbReference type="InterPro" id="IPR052310">
    <property type="entry name" value="Kelch/BTB_domain_protein"/>
</dbReference>
<organism evidence="4 5">
    <name type="scientific">Sphenodon punctatus</name>
    <name type="common">Tuatara</name>
    <name type="synonym">Hatteria punctata</name>
    <dbReference type="NCBI Taxonomy" id="8508"/>
    <lineage>
        <taxon>Eukaryota</taxon>
        <taxon>Metazoa</taxon>
        <taxon>Chordata</taxon>
        <taxon>Craniata</taxon>
        <taxon>Vertebrata</taxon>
        <taxon>Euteleostomi</taxon>
        <taxon>Lepidosauria</taxon>
        <taxon>Sphenodontia</taxon>
        <taxon>Sphenodontidae</taxon>
        <taxon>Sphenodon</taxon>
    </lineage>
</organism>
<dbReference type="AlphaFoldDB" id="A0A8D0G6S0"/>
<dbReference type="PANTHER" id="PTHR45972:SF1">
    <property type="entry name" value="KELCH DOMAIN-CONTAINING PROTEIN 7A"/>
    <property type="match status" value="1"/>
</dbReference>
<feature type="compositionally biased region" description="Basic and acidic residues" evidence="3">
    <location>
        <begin position="134"/>
        <end position="149"/>
    </location>
</feature>
<sequence length="810" mass="88840">VLKGGGGASPEVSGDWHSDMQLAGKLALSAVAALLLLTLAYRFYKSRTAASSPERGIIKADTVKVAGQKENSVPDGSEAGEAFQGLSYRQVSSNGVRQRGGKANQTVHLGGTFTAGTQEPQSTPPSRDQNLESQPDKKSALEEKEEGKAVRTILSSTAGGDEWKAAAGADLGGKQNFFTLVGPVSSSDDDSRESGSAIGSDQLQLCLSSYKDRLGTGLEPGTGNAPFPNAGKEQYTGEMNEPLAWIQEAQADQERTQTIQATSDMGLAIKQSDEHSDASYVFSSVAKIQVKENYIKEKQSKDDRDGQPTASGTGLRGKVYDYYFQSTSHSVSKGRPTKPLKDEAGCLESDWEGATQIDSSFPALQKPPALGRSFSRKDSFLQIAENPELQVQMDGFSASASPDMPPLSPLHSGSVASLVGSMHSLHANISENPKVENVAGANFFQVPLSLESSVDIHLDLGNCYDVLCVAKKQKLDGLKEAAYKVMSDNYLQVLRCPSIYGRLNAMERDLILQRRMKGRKYVTVADISTQEHSVHSSRLCYYDDQGDTWHHLTHIPLEAISRGCAMCSMFNYLFMVAGCKGPWRHQKPSNKVFCYNPITNIWREICPLNQARPQCKLVALDGYIYAIGGECLYTVERYDPRVDRWTFSAPLPNDTFAVAHIATACGGEIYVTGGTLRYMLLRYVCRSDTWKVSLTGGSKDRTTEMVTANGFIYRFDLNRSMGISVYRCSAKAKLWYECATNRMPYPACFQCAVVDNLIYCISRQFNIRFLADYVSPRFGVKELQAFPSAKGTLFPVVLMLPDRDTVQTRV</sequence>
<dbReference type="SMART" id="SM00612">
    <property type="entry name" value="Kelch"/>
    <property type="match status" value="2"/>
</dbReference>
<name>A0A8D0G6S0_SPHPU</name>
<reference evidence="4" key="2">
    <citation type="submission" date="2025-09" db="UniProtKB">
        <authorList>
            <consortium name="Ensembl"/>
        </authorList>
    </citation>
    <scope>IDENTIFICATION</scope>
</reference>
<keyword evidence="5" id="KW-1185">Reference proteome</keyword>
<evidence type="ECO:0000256" key="3">
    <source>
        <dbReference type="SAM" id="MobiDB-lite"/>
    </source>
</evidence>
<keyword evidence="1" id="KW-0880">Kelch repeat</keyword>
<dbReference type="GeneTree" id="ENSGT00940000162724"/>